<dbReference type="PRINTS" id="PR01415">
    <property type="entry name" value="ANKYRIN"/>
</dbReference>
<dbReference type="Pfam" id="PF13637">
    <property type="entry name" value="Ank_4"/>
    <property type="match status" value="1"/>
</dbReference>
<evidence type="ECO:0000259" key="5">
    <source>
        <dbReference type="PROSITE" id="PS50837"/>
    </source>
</evidence>
<dbReference type="PROSITE" id="PS50088">
    <property type="entry name" value="ANK_REPEAT"/>
    <property type="match status" value="13"/>
</dbReference>
<feature type="repeat" description="ANK" evidence="3">
    <location>
        <begin position="1068"/>
        <end position="1100"/>
    </location>
</feature>
<feature type="repeat" description="ANK" evidence="3">
    <location>
        <begin position="1134"/>
        <end position="1166"/>
    </location>
</feature>
<feature type="repeat" description="ANK" evidence="3">
    <location>
        <begin position="1101"/>
        <end position="1133"/>
    </location>
</feature>
<feature type="repeat" description="ANK" evidence="3">
    <location>
        <begin position="1233"/>
        <end position="1265"/>
    </location>
</feature>
<dbReference type="PROSITE" id="PS50297">
    <property type="entry name" value="ANK_REP_REGION"/>
    <property type="match status" value="12"/>
</dbReference>
<keyword evidence="2 3" id="KW-0040">ANK repeat</keyword>
<dbReference type="OrthoDB" id="4772757at2759"/>
<evidence type="ECO:0000256" key="2">
    <source>
        <dbReference type="ARBA" id="ARBA00023043"/>
    </source>
</evidence>
<dbReference type="InterPro" id="IPR054471">
    <property type="entry name" value="GPIID_WHD"/>
</dbReference>
<name>A0A8H7ACA8_9EURO</name>
<feature type="repeat" description="ANK" evidence="3">
    <location>
        <begin position="972"/>
        <end position="1001"/>
    </location>
</feature>
<feature type="repeat" description="ANK" evidence="3">
    <location>
        <begin position="870"/>
        <end position="902"/>
    </location>
</feature>
<accession>A0A8H7ACA8</accession>
<dbReference type="Pfam" id="PF00023">
    <property type="entry name" value="Ank"/>
    <property type="match status" value="2"/>
</dbReference>
<reference evidence="6" key="1">
    <citation type="submission" date="2020-02" db="EMBL/GenBank/DDBJ databases">
        <authorList>
            <person name="Palmer J.M."/>
        </authorList>
    </citation>
    <scope>NUCLEOTIDE SEQUENCE</scope>
    <source>
        <strain evidence="6">EPUS1.4</strain>
        <tissue evidence="6">Thallus</tissue>
    </source>
</reference>
<dbReference type="PANTHER" id="PTHR24198:SF194">
    <property type="entry name" value="INVERSIN-A"/>
    <property type="match status" value="1"/>
</dbReference>
<feature type="repeat" description="ANK" evidence="3">
    <location>
        <begin position="1038"/>
        <end position="1067"/>
    </location>
</feature>
<evidence type="ECO:0000313" key="6">
    <source>
        <dbReference type="EMBL" id="KAF7504496.1"/>
    </source>
</evidence>
<organism evidence="6 7">
    <name type="scientific">Endocarpon pusillum</name>
    <dbReference type="NCBI Taxonomy" id="364733"/>
    <lineage>
        <taxon>Eukaryota</taxon>
        <taxon>Fungi</taxon>
        <taxon>Dikarya</taxon>
        <taxon>Ascomycota</taxon>
        <taxon>Pezizomycotina</taxon>
        <taxon>Eurotiomycetes</taxon>
        <taxon>Chaetothyriomycetidae</taxon>
        <taxon>Verrucariales</taxon>
        <taxon>Verrucariaceae</taxon>
        <taxon>Endocarpon</taxon>
    </lineage>
</organism>
<dbReference type="Pfam" id="PF24883">
    <property type="entry name" value="NPHP3_N"/>
    <property type="match status" value="1"/>
</dbReference>
<dbReference type="Pfam" id="PF22939">
    <property type="entry name" value="WHD_GPIID"/>
    <property type="match status" value="1"/>
</dbReference>
<dbReference type="Gene3D" id="3.40.50.300">
    <property type="entry name" value="P-loop containing nucleotide triphosphate hydrolases"/>
    <property type="match status" value="1"/>
</dbReference>
<dbReference type="EMBL" id="JAACFV010000136">
    <property type="protein sequence ID" value="KAF7504496.1"/>
    <property type="molecule type" value="Genomic_DNA"/>
</dbReference>
<dbReference type="PROSITE" id="PS50837">
    <property type="entry name" value="NACHT"/>
    <property type="match status" value="1"/>
</dbReference>
<dbReference type="InterPro" id="IPR002110">
    <property type="entry name" value="Ankyrin_rpt"/>
</dbReference>
<dbReference type="SUPFAM" id="SSF52540">
    <property type="entry name" value="P-loop containing nucleoside triphosphate hydrolases"/>
    <property type="match status" value="1"/>
</dbReference>
<protein>
    <recommendedName>
        <fullName evidence="5">NACHT domain-containing protein</fullName>
    </recommendedName>
</protein>
<dbReference type="InterPro" id="IPR056884">
    <property type="entry name" value="NPHP3-like_N"/>
</dbReference>
<feature type="repeat" description="ANK" evidence="3">
    <location>
        <begin position="1200"/>
        <end position="1232"/>
    </location>
</feature>
<dbReference type="Proteomes" id="UP000606974">
    <property type="component" value="Unassembled WGS sequence"/>
</dbReference>
<dbReference type="SMART" id="SM00248">
    <property type="entry name" value="ANK"/>
    <property type="match status" value="15"/>
</dbReference>
<evidence type="ECO:0000313" key="7">
    <source>
        <dbReference type="Proteomes" id="UP000606974"/>
    </source>
</evidence>
<feature type="repeat" description="ANK" evidence="3">
    <location>
        <begin position="903"/>
        <end position="935"/>
    </location>
</feature>
<dbReference type="InterPro" id="IPR007111">
    <property type="entry name" value="NACHT_NTPase"/>
</dbReference>
<evidence type="ECO:0000256" key="4">
    <source>
        <dbReference type="SAM" id="MobiDB-lite"/>
    </source>
</evidence>
<dbReference type="SUPFAM" id="SSF48403">
    <property type="entry name" value="Ankyrin repeat"/>
    <property type="match status" value="2"/>
</dbReference>
<gene>
    <name evidence="6" type="ORF">GJ744_002176</name>
</gene>
<proteinExistence type="predicted"/>
<feature type="region of interest" description="Disordered" evidence="4">
    <location>
        <begin position="1"/>
        <end position="46"/>
    </location>
</feature>
<comment type="caution">
    <text evidence="6">The sequence shown here is derived from an EMBL/GenBank/DDBJ whole genome shotgun (WGS) entry which is preliminary data.</text>
</comment>
<dbReference type="Pfam" id="PF12796">
    <property type="entry name" value="Ank_2"/>
    <property type="match status" value="4"/>
</dbReference>
<dbReference type="PANTHER" id="PTHR24198">
    <property type="entry name" value="ANKYRIN REPEAT AND PROTEIN KINASE DOMAIN-CONTAINING PROTEIN"/>
    <property type="match status" value="1"/>
</dbReference>
<dbReference type="Gene3D" id="1.25.40.20">
    <property type="entry name" value="Ankyrin repeat-containing domain"/>
    <property type="match status" value="3"/>
</dbReference>
<feature type="compositionally biased region" description="Low complexity" evidence="4">
    <location>
        <begin position="23"/>
        <end position="36"/>
    </location>
</feature>
<dbReference type="InterPro" id="IPR027417">
    <property type="entry name" value="P-loop_NTPase"/>
</dbReference>
<feature type="repeat" description="ANK" evidence="3">
    <location>
        <begin position="1170"/>
        <end position="1199"/>
    </location>
</feature>
<keyword evidence="7" id="KW-1185">Reference proteome</keyword>
<feature type="domain" description="NACHT" evidence="5">
    <location>
        <begin position="340"/>
        <end position="484"/>
    </location>
</feature>
<feature type="repeat" description="ANK" evidence="3">
    <location>
        <begin position="1269"/>
        <end position="1298"/>
    </location>
</feature>
<feature type="repeat" description="ANK" evidence="3">
    <location>
        <begin position="1002"/>
        <end position="1034"/>
    </location>
</feature>
<keyword evidence="1" id="KW-0677">Repeat</keyword>
<sequence>MNKRHRLRNFLGRSRNPSPPPATFTSSASSSTPASPGEVPSSDRNVATSLTGISGLTANATSPNQALQRAIEKQIAKIPDAEKDAFRAMAQQMTDECVLKQVESYDMDHRSSSAFRPHAEPLSRFLGLLNRFMDAIAVGIQANPDLSAIVVGVARGVISVAIQFVGFFDKLTTMIGRMSDYLVPLAAYSKTSSEFDDIKYCLVNMYSDILRFFCHARRVFVNDRGAVRKWTSWRVFWRIHWIPFEDEFGQIEADMEHHREVLGNTAMAKDLFHSLEASRAELARHKRERDREREDFLRWLSNHPFEDDHRKMYDKKHPGTGDWLLQRPEFETWFAAQRSGFLWCYGKPGAGKSVLTSNVIEYVTSQRALDKDVGIAFVYYNYDIRDMKDESFVIIALIKQLCRQLCRKNEDVSPGFLKVKQDALPPSQLGNFDSFSTTACQFSEVFIIIDALDECPQDNRPKILKFLRDVTSRIPRMKVFVTSRREIDIEEAFQEIDTPRIMIEARTVEEDITRYVRDEVRRLRAGQDGQKLHLRSDELESKIVTTLTRKADGMFLWVKLQLENLCRVSASRRDKEVEKALDTLPKDLDETYDRCLKQIDQQVDYNRDLAFRTLRWVVYAQRPLTVEELRHALAAEEMTNLMADSELDDLDVILSACANLLEVTDIDRWSQIVRPIHYSVKEFITLTWNVHVQGRLLNAQHEMYQIQALLSETCISYLQSTLITAKPCENSYLLRARLEQHPFLWYAARSFDIHLTQSSSQKEAIQLTINMLQQPGSFLSSMLQVRRVSHELGVSQTPDPYKDFDPFTRAVDATMVIFSTRLYDLQEFNTYWNTAQLPATLLHSACSAGLTKAVSHLLHTGCKADAEDSNGTRPLYHAASAGYADIVEILLDNHAHVTAQGGYYGNALQGASAEGYEKVVQMLLDKGADVNAQGGFYGNALQAASSGGHEKVVQMLLDKGADVNAQGGFYGNALQTASTEGHEKVVQMLLDKGADVNAQGGHYGNALQAASSGGHEKVIQMLLDKGADVNAQGRFYGNALQAASSGGHEKVVQMILDKGADVNAQGGYYGNALQAAATGGHEKVVQMLLDKGADVNAQGGYYGNALQAASSGGHEKVVQMILDKGADVNAQGGYYGNALQAASSGGHEKVIQMILDKGADVNAQGGFYGNALQAASIRGHEKVVQMILDKGADVNAQGGHYGNALQAASSGGHEKVIQMLLDKGADVNAQGGYYGNALQAASSEGHEKVVQMLLDKGADVNAQGRFYGNALQAASSGGHEKVVQMILDKGADVNAQGGYYGNALQAASSGGHEKVVQMILDKGADDTRQWSR</sequence>
<dbReference type="InterPro" id="IPR036770">
    <property type="entry name" value="Ankyrin_rpt-contain_sf"/>
</dbReference>
<feature type="repeat" description="ANK" evidence="3">
    <location>
        <begin position="939"/>
        <end position="968"/>
    </location>
</feature>
<evidence type="ECO:0000256" key="1">
    <source>
        <dbReference type="ARBA" id="ARBA00022737"/>
    </source>
</evidence>
<evidence type="ECO:0000256" key="3">
    <source>
        <dbReference type="PROSITE-ProRule" id="PRU00023"/>
    </source>
</evidence>